<reference evidence="1 2" key="1">
    <citation type="submission" date="2016-10" db="EMBL/GenBank/DDBJ databases">
        <authorList>
            <person name="de Groot N.N."/>
        </authorList>
    </citation>
    <scope>NUCLEOTIDE SEQUENCE [LARGE SCALE GENOMIC DNA]</scope>
    <source>
        <strain evidence="1 2">DSM 16619</strain>
    </source>
</reference>
<gene>
    <name evidence="1" type="ORF">SAMN05192589_105172</name>
</gene>
<name>A0A1G6TK62_9BURK</name>
<dbReference type="STRING" id="187868.SAMN05192589_105172"/>
<dbReference type="AlphaFoldDB" id="A0A1G6TK62"/>
<dbReference type="EMBL" id="FMZC01000005">
    <property type="protein sequence ID" value="SDD29409.1"/>
    <property type="molecule type" value="Genomic_DNA"/>
</dbReference>
<sequence>MRPLWALCGDMTAASFWRLFVLREGPQAKPLTVAGVQWLAPSLHRLTVHAISWAGQTPACQ</sequence>
<accession>A0A1G6TK62</accession>
<protein>
    <submittedName>
        <fullName evidence="1">Uncharacterized protein</fullName>
    </submittedName>
</protein>
<evidence type="ECO:0000313" key="2">
    <source>
        <dbReference type="Proteomes" id="UP000198781"/>
    </source>
</evidence>
<keyword evidence="2" id="KW-1185">Reference proteome</keyword>
<dbReference type="Proteomes" id="UP000198781">
    <property type="component" value="Unassembled WGS sequence"/>
</dbReference>
<evidence type="ECO:0000313" key="1">
    <source>
        <dbReference type="EMBL" id="SDD29409.1"/>
    </source>
</evidence>
<organism evidence="1 2">
    <name type="scientific">Paracidovorax valerianellae</name>
    <dbReference type="NCBI Taxonomy" id="187868"/>
    <lineage>
        <taxon>Bacteria</taxon>
        <taxon>Pseudomonadati</taxon>
        <taxon>Pseudomonadota</taxon>
        <taxon>Betaproteobacteria</taxon>
        <taxon>Burkholderiales</taxon>
        <taxon>Comamonadaceae</taxon>
        <taxon>Paracidovorax</taxon>
    </lineage>
</organism>
<proteinExistence type="predicted"/>